<dbReference type="Pfam" id="PF00668">
    <property type="entry name" value="Condensation"/>
    <property type="match status" value="2"/>
</dbReference>
<dbReference type="Gene3D" id="3.40.50.1820">
    <property type="entry name" value="alpha/beta hydrolase"/>
    <property type="match status" value="1"/>
</dbReference>
<proteinExistence type="predicted"/>
<dbReference type="InterPro" id="IPR020806">
    <property type="entry name" value="PKS_PP-bd"/>
</dbReference>
<evidence type="ECO:0000256" key="3">
    <source>
        <dbReference type="ARBA" id="ARBA00022598"/>
    </source>
</evidence>
<dbReference type="Proteomes" id="UP001479436">
    <property type="component" value="Unassembled WGS sequence"/>
</dbReference>
<evidence type="ECO:0000313" key="7">
    <source>
        <dbReference type="Proteomes" id="UP001479436"/>
    </source>
</evidence>
<comment type="caution">
    <text evidence="6">The sequence shown here is derived from an EMBL/GenBank/DDBJ whole genome shotgun (WGS) entry which is preliminary data.</text>
</comment>
<dbReference type="SUPFAM" id="SSF47336">
    <property type="entry name" value="ACP-like"/>
    <property type="match status" value="3"/>
</dbReference>
<evidence type="ECO:0000256" key="1">
    <source>
        <dbReference type="ARBA" id="ARBA00022450"/>
    </source>
</evidence>
<protein>
    <recommendedName>
        <fullName evidence="5">Carrier domain-containing protein</fullName>
    </recommendedName>
</protein>
<dbReference type="InterPro" id="IPR009081">
    <property type="entry name" value="PP-bd_ACP"/>
</dbReference>
<dbReference type="Gene3D" id="2.30.38.10">
    <property type="entry name" value="Luciferase, Domain 3"/>
    <property type="match status" value="2"/>
</dbReference>
<dbReference type="NCBIfam" id="NF003417">
    <property type="entry name" value="PRK04813.1"/>
    <property type="match status" value="4"/>
</dbReference>
<dbReference type="Gene3D" id="3.30.300.30">
    <property type="match status" value="4"/>
</dbReference>
<keyword evidence="2" id="KW-0597">Phosphoprotein</keyword>
<feature type="domain" description="Carrier" evidence="5">
    <location>
        <begin position="103"/>
        <end position="178"/>
    </location>
</feature>
<dbReference type="Gene3D" id="3.30.559.30">
    <property type="entry name" value="Nonribosomal peptide synthetase, condensation domain"/>
    <property type="match status" value="2"/>
</dbReference>
<dbReference type="InterPro" id="IPR010071">
    <property type="entry name" value="AA_adenyl_dom"/>
</dbReference>
<dbReference type="InterPro" id="IPR029063">
    <property type="entry name" value="SAM-dependent_MTases_sf"/>
</dbReference>
<organism evidence="6 7">
    <name type="scientific">Basidiobolus ranarum</name>
    <dbReference type="NCBI Taxonomy" id="34480"/>
    <lineage>
        <taxon>Eukaryota</taxon>
        <taxon>Fungi</taxon>
        <taxon>Fungi incertae sedis</taxon>
        <taxon>Zoopagomycota</taxon>
        <taxon>Entomophthoromycotina</taxon>
        <taxon>Basidiobolomycetes</taxon>
        <taxon>Basidiobolales</taxon>
        <taxon>Basidiobolaceae</taxon>
        <taxon>Basidiobolus</taxon>
    </lineage>
</organism>
<dbReference type="InterPro" id="IPR001031">
    <property type="entry name" value="Thioesterase"/>
</dbReference>
<dbReference type="CDD" id="cd12117">
    <property type="entry name" value="A_NRPS_Srf_like"/>
    <property type="match status" value="2"/>
</dbReference>
<feature type="domain" description="Carrier" evidence="5">
    <location>
        <begin position="2631"/>
        <end position="2706"/>
    </location>
</feature>
<dbReference type="NCBIfam" id="TIGR01733">
    <property type="entry name" value="AA-adenyl-dom"/>
    <property type="match status" value="2"/>
</dbReference>
<dbReference type="PANTHER" id="PTHR45527">
    <property type="entry name" value="NONRIBOSOMAL PEPTIDE SYNTHETASE"/>
    <property type="match status" value="1"/>
</dbReference>
<dbReference type="Gene3D" id="3.40.50.980">
    <property type="match status" value="4"/>
</dbReference>
<name>A0ABR2WUF1_9FUNG</name>
<keyword evidence="4" id="KW-0677">Repeat</keyword>
<dbReference type="CDD" id="cd02440">
    <property type="entry name" value="AdoMet_MTases"/>
    <property type="match status" value="1"/>
</dbReference>
<dbReference type="SUPFAM" id="SSF53335">
    <property type="entry name" value="S-adenosyl-L-methionine-dependent methyltransferases"/>
    <property type="match status" value="1"/>
</dbReference>
<keyword evidence="1" id="KW-0596">Phosphopantetheine</keyword>
<reference evidence="6 7" key="1">
    <citation type="submission" date="2023-04" db="EMBL/GenBank/DDBJ databases">
        <title>Genome of Basidiobolus ranarum AG-B5.</title>
        <authorList>
            <person name="Stajich J.E."/>
            <person name="Carter-House D."/>
            <person name="Gryganskyi A."/>
        </authorList>
    </citation>
    <scope>NUCLEOTIDE SEQUENCE [LARGE SCALE GENOMIC DNA]</scope>
    <source>
        <strain evidence="6 7">AG-B5</strain>
    </source>
</reference>
<dbReference type="Gene3D" id="3.30.559.10">
    <property type="entry name" value="Chloramphenicol acetyltransferase-like domain"/>
    <property type="match status" value="2"/>
</dbReference>
<keyword evidence="7" id="KW-1185">Reference proteome</keyword>
<dbReference type="PROSITE" id="PS00455">
    <property type="entry name" value="AMP_BINDING"/>
    <property type="match status" value="1"/>
</dbReference>
<dbReference type="InterPro" id="IPR045851">
    <property type="entry name" value="AMP-bd_C_sf"/>
</dbReference>
<dbReference type="InterPro" id="IPR025110">
    <property type="entry name" value="AMP-bd_C"/>
</dbReference>
<evidence type="ECO:0000256" key="4">
    <source>
        <dbReference type="ARBA" id="ARBA00022737"/>
    </source>
</evidence>
<dbReference type="EMBL" id="JASJQH010000308">
    <property type="protein sequence ID" value="KAK9765158.1"/>
    <property type="molecule type" value="Genomic_DNA"/>
</dbReference>
<dbReference type="InterPro" id="IPR000873">
    <property type="entry name" value="AMP-dep_synth/lig_dom"/>
</dbReference>
<dbReference type="Pfam" id="PF00975">
    <property type="entry name" value="Thioesterase"/>
    <property type="match status" value="1"/>
</dbReference>
<dbReference type="PROSITE" id="PS00012">
    <property type="entry name" value="PHOSPHOPANTETHEINE"/>
    <property type="match status" value="1"/>
</dbReference>
<dbReference type="InterPro" id="IPR013217">
    <property type="entry name" value="Methyltransf_12"/>
</dbReference>
<accession>A0ABR2WUF1</accession>
<dbReference type="InterPro" id="IPR020845">
    <property type="entry name" value="AMP-binding_CS"/>
</dbReference>
<dbReference type="Pfam" id="PF00501">
    <property type="entry name" value="AMP-binding"/>
    <property type="match status" value="2"/>
</dbReference>
<dbReference type="Pfam" id="PF00550">
    <property type="entry name" value="PP-binding"/>
    <property type="match status" value="3"/>
</dbReference>
<feature type="domain" description="Carrier" evidence="5">
    <location>
        <begin position="1573"/>
        <end position="1648"/>
    </location>
</feature>
<dbReference type="CDD" id="cd19531">
    <property type="entry name" value="LCL_NRPS-like"/>
    <property type="match status" value="2"/>
</dbReference>
<dbReference type="Gene3D" id="3.40.50.150">
    <property type="entry name" value="Vaccinia Virus protein VP39"/>
    <property type="match status" value="1"/>
</dbReference>
<dbReference type="PANTHER" id="PTHR45527:SF1">
    <property type="entry name" value="FATTY ACID SYNTHASE"/>
    <property type="match status" value="1"/>
</dbReference>
<dbReference type="SUPFAM" id="SSF53474">
    <property type="entry name" value="alpha/beta-Hydrolases"/>
    <property type="match status" value="1"/>
</dbReference>
<evidence type="ECO:0000313" key="6">
    <source>
        <dbReference type="EMBL" id="KAK9765158.1"/>
    </source>
</evidence>
<keyword evidence="3" id="KW-0436">Ligase</keyword>
<dbReference type="SMART" id="SM00823">
    <property type="entry name" value="PKS_PP"/>
    <property type="match status" value="3"/>
</dbReference>
<dbReference type="InterPro" id="IPR036736">
    <property type="entry name" value="ACP-like_sf"/>
</dbReference>
<dbReference type="Pfam" id="PF13193">
    <property type="entry name" value="AMP-binding_C"/>
    <property type="match status" value="2"/>
</dbReference>
<evidence type="ECO:0000256" key="2">
    <source>
        <dbReference type="ARBA" id="ARBA00022553"/>
    </source>
</evidence>
<dbReference type="PROSITE" id="PS50075">
    <property type="entry name" value="CARRIER"/>
    <property type="match status" value="3"/>
</dbReference>
<sequence>MQQESIKECAVIARDDPSGEKQLVAYIVADSDSTSGTDSQREDLFSATSRLREQLRTVLPKFMVPSFFVFLDSLPLMPNGKINRQGLPAPDYQQSLNTIEFESPKTDIELSIAKIFAEVLGLEKISIHDNFFDLGGHSLSATKVISRIRVQQNLQVPLRLLFDAPTVALLSEGVSFISKNSSGVPQSVSGLKRLTSRDKLPLSFAQERLWFMDALIPNSSLHNVSFALKLEGDLNLAALSQAILDVVTRHEILRTKFVLMGNEPVQVIEPARKFTTSLVEYIEIHDDQALVQSVVTDEFRKPFNLATGPLIRVKLIRTKPDEHVLSIAIHHIVSDGWSITILQRELSALYESYSRGEPSTLPEPVIQYADFAVWQRKWLQGETLDCQMNYWKDQLNGVSSLTLPIDFVRPPILTYHAKSQQLELSSSFTNRLKELCSIECSTLYMVLLTAFEILLQKCTGNDDIAIGSPIANRNHKEIEGLIGFFVNIQVIRVQVDHQLTFSELLARVKEVTLGAYSHQDVPFEQIVAELQPERDLSRNPLVQVMFALQDATVDDFKFGDIDVKPVSTGEIATRFDLEVHFWKHDDGLKAEFIYSTDLFSSDTIGRMISGLEKVLHAAVENPNQPIGTLQLLDPAEREHLLVTMNMTATDYPRDKSIVDIFEQQVQRTPDAISVENTDEKLTYLELHQMSNRLASHLVSLGVETESSVGICMERSPLMIVAMLAVLKAGGAYVPLDSQYPSDRLQFMTTDTKAVVVICQKSTALAVPAGTHNVLCLDEQISDIMKLSEEYASLRPTSTNLAYTIYTSGSTGVPKGVLVEHRSVIRLVKNTEYINIQNEDKIAHIASTSFDAATFEVWGALLNGATIVCMSQPDVIDLTVLSRNMTKQAVTIIFLTTALFNRVVEDAPSVFSPVKHVLFGGEAVDHRSVQRFLDLSNRPRLLHVYGPTENTTFSTWYEVHQISNNVPIGKSLCNGRIYVLDPQFNPVPIGFVGELCLAGDGLARGYLNRPELTSERFKTNPNIECNEETIYCTGDLVRYNSDGYLEFVGRMDHQVKIRGYRIELGEVENIILQQDSIKECAVIARDDPSGEKQLVAYVVVDSDSTSGMDIQQVDEWGAVFDQHVYDELDEDLAEPSFNITGWKCTLTGEDIPADEMREWLRDTIAGIRKLGGNDILEIGCGTGMLLFEIAPHCAHYVGTDVSSAALSYVNKYLGMYSLREKVTLEKRSGDQLDDMEEGSFDTVICNSVAQYFPNIDYLKAVVVRAVKLLRPGGHIFLGDIRSLVLLKHFHSAMELHKAHNELTAPELEQRISDRMMSEKELLVDPAFFFALKEEIPEISHVDILTKTGCSINELTQYRYQVIIKVGTCDDSEIVDEWVDYQATGLTLNAIKSKLLQGETDRYAIENIPNSRLTHEVALVKLLKSDHKQELNVANIRQLLVEGNFADVSVEELYSVSKDCGYDINISWNCHVNDGCFDVVFSRNKPGQVTKYRFKEPSYSLWNWKSYGNNPMNEAVNQRLSPYLRDSLRTVLPKFMVPSAIVILDSLPLMPNGKINRRALPAPHSRIEENKNFLSARTALELTLSDIFAEVLGLERVGILENFFDLGGHSLTATKVMSRIRVVLNREVPLKLLFEAPTVASLSEKLESNMNIPTETNSTPQLRKLTNRENLPLSFAQERLWFLNELIPNSPFYNMPVLLNFMGQLNVDALKKSILDIVKRHESLRTTFTLSGNEPVQVINSAANVSLSFIEYSDVTHEPELVKSIITQESGKPFNMAEGPLIRVNLVRVKPEVHVLIIVLHHIISDGWSITVLQKELAALYESNSLGLPSPLPDLTIQYADFAVWQREWLQGETLNTQLKYWKEQLKDISPLILPTDMVRPAISSHRGHLHRIYIPESLTQKLRELSQQHTTTLFMTLFAAFGVLLNKYTEQEDIVIGSPIASRNVKEIEALIGFFVNTLVLRLQINSGSTFSEILNQAKVTTLDASTYQDLPFEKIVAELQPQRDLSLNPLVQVIFALHELSITDFDIKDLNIDAYEDHQTTSRLDLEVHMYPQENGLRADIIYCTDLFVSSTIEQMFEGFVRILECIVIDPQQNIENISMLDETKRQHHLCDRNLTATEYPRNKSIVDLFEDQARCQPDAVAVVHGDEKLTYLQLHKLSSQLAVHLINLGVELESSVAVCMERSPLMLVALLAILKAGGAYVPLDSQYPSERLRFMLNDTNASVVICQKSTVGVLPQGNQKFVCLDTEIHNLMSQPELPITVRPSANNLAYIIYTSGSTGTPKGVLVEHRAVVRLVRNTEYVDIGNEDFIAHIANTSFDAVTFEVWGALLNGATVVCISHCDVIDLNIFSKILEKHSITLMFLTTALFNRIMEDSPEVVKHLKQLIVGGDVLDRRSVSKFLSIPDCPRLLNGYGPTENTTFSTWYEVKEVTNTIPIGKPLSNSKAYVLDQQLGPVPDGFVGELCVAGDGLARGYLNRPELTSQKFIVNPNPECDGEIIYRTGDLARYRSDGNIEFIGRRDHQVKIRGFRIETDEIKNILLEHEGIKECVVVVNSEADVKRIIAYVTKSEVEVIVTERSLLVYLANLLPNYMLPYAILMVDNIPLSPNGKVDTRSLSTLASLSAPEEETYVEPQTPLEIGIANIMADVLSLERVGVNDNFFDLGGYSLLSIQLISKIRKHLGVVISLQILFEAPTVFMLAKHASLQAHGTDNEAIDSPVVLLRDGGDRTPIVLVHAIGGGISCYQPLLSCLNYDGPIYGIYASDFLGLMHRKSFSSVEDMAQYYVESLMELSRRRRFIIGGWSYGGNIAFAIAVALQKLAVDVPSVVFFDSYPLFGAECYERYSMPLTRMIVKLMNQMHESTEYLDQEFHIVRDLFGLSSNISRDDEVTLELLTSALNRISHMRQYQPDMYSGVVYQIRSLQDKLDYFEDTSSLQEKWATLVEGKYISKSVEGSHASMMQAPYVENTASELEMFIGSLSLQ</sequence>
<dbReference type="InterPro" id="IPR029058">
    <property type="entry name" value="AB_hydrolase_fold"/>
</dbReference>
<dbReference type="InterPro" id="IPR001242">
    <property type="entry name" value="Condensation_dom"/>
</dbReference>
<dbReference type="SUPFAM" id="SSF52777">
    <property type="entry name" value="CoA-dependent acyltransferases"/>
    <property type="match status" value="4"/>
</dbReference>
<dbReference type="Gene3D" id="1.10.1200.10">
    <property type="entry name" value="ACP-like"/>
    <property type="match status" value="3"/>
</dbReference>
<dbReference type="Pfam" id="PF08242">
    <property type="entry name" value="Methyltransf_12"/>
    <property type="match status" value="1"/>
</dbReference>
<dbReference type="InterPro" id="IPR006162">
    <property type="entry name" value="Ppantetheine_attach_site"/>
</dbReference>
<dbReference type="SUPFAM" id="SSF56801">
    <property type="entry name" value="Acetyl-CoA synthetase-like"/>
    <property type="match status" value="3"/>
</dbReference>
<evidence type="ECO:0000259" key="5">
    <source>
        <dbReference type="PROSITE" id="PS50075"/>
    </source>
</evidence>
<dbReference type="InterPro" id="IPR023213">
    <property type="entry name" value="CAT-like_dom_sf"/>
</dbReference>
<gene>
    <name evidence="6" type="ORF">K7432_006735</name>
</gene>